<proteinExistence type="predicted"/>
<protein>
    <submittedName>
        <fullName evidence="2">Sigma-70 family RNA polymerase sigma factor</fullName>
    </submittedName>
</protein>
<evidence type="ECO:0000313" key="3">
    <source>
        <dbReference type="Proteomes" id="UP001183607"/>
    </source>
</evidence>
<feature type="compositionally biased region" description="Basic and acidic residues" evidence="1">
    <location>
        <begin position="67"/>
        <end position="89"/>
    </location>
</feature>
<gene>
    <name evidence="2" type="ORF">RM574_09000</name>
</gene>
<dbReference type="InterPro" id="IPR036388">
    <property type="entry name" value="WH-like_DNA-bd_sf"/>
</dbReference>
<accession>A0ABD5E2F2</accession>
<dbReference type="NCBIfam" id="TIGR02937">
    <property type="entry name" value="sigma70-ECF"/>
    <property type="match status" value="1"/>
</dbReference>
<dbReference type="InterPro" id="IPR013324">
    <property type="entry name" value="RNA_pol_sigma_r3/r4-like"/>
</dbReference>
<evidence type="ECO:0000313" key="2">
    <source>
        <dbReference type="EMBL" id="MDT0415630.1"/>
    </source>
</evidence>
<sequence>MTTTPPYDRWHPLVRTAARAEALAHGLDPADLEQSLWVRLLERLRGAPPPADPAAWLRTAARAEARAAGTVRDETGSVREHARAAEPADPRPGPEQQHIDAELLHSVREAVGRLPGRCRVLVRALLSPRDPTYREIAAELGISQGSLGPRRSHCLNCLGRLLGPAAVQARSGPRSRPAGFARGTGWGILRETHR</sequence>
<dbReference type="SUPFAM" id="SSF88659">
    <property type="entry name" value="Sigma3 and sigma4 domains of RNA polymerase sigma factors"/>
    <property type="match status" value="1"/>
</dbReference>
<dbReference type="AlphaFoldDB" id="A0ABD5E2F2"/>
<dbReference type="EMBL" id="JAVRER010000010">
    <property type="protein sequence ID" value="MDT0415630.1"/>
    <property type="molecule type" value="Genomic_DNA"/>
</dbReference>
<dbReference type="RefSeq" id="WP_007829166.1">
    <property type="nucleotide sequence ID" value="NZ_JAVRER010000010.1"/>
</dbReference>
<organism evidence="2 3">
    <name type="scientific">Streptomyces evansiae</name>
    <dbReference type="NCBI Taxonomy" id="3075535"/>
    <lineage>
        <taxon>Bacteria</taxon>
        <taxon>Bacillati</taxon>
        <taxon>Actinomycetota</taxon>
        <taxon>Actinomycetes</taxon>
        <taxon>Kitasatosporales</taxon>
        <taxon>Streptomycetaceae</taxon>
        <taxon>Streptomyces</taxon>
    </lineage>
</organism>
<evidence type="ECO:0000256" key="1">
    <source>
        <dbReference type="SAM" id="MobiDB-lite"/>
    </source>
</evidence>
<dbReference type="InterPro" id="IPR014284">
    <property type="entry name" value="RNA_pol_sigma-70_dom"/>
</dbReference>
<name>A0ABD5E2F2_9ACTN</name>
<comment type="caution">
    <text evidence="2">The sequence shown here is derived from an EMBL/GenBank/DDBJ whole genome shotgun (WGS) entry which is preliminary data.</text>
</comment>
<reference evidence="3" key="1">
    <citation type="submission" date="2023-07" db="EMBL/GenBank/DDBJ databases">
        <title>30 novel species of actinomycetes from the DSMZ collection.</title>
        <authorList>
            <person name="Nouioui I."/>
        </authorList>
    </citation>
    <scope>NUCLEOTIDE SEQUENCE [LARGE SCALE GENOMIC DNA]</scope>
    <source>
        <strain evidence="3">DSM 41982</strain>
    </source>
</reference>
<dbReference type="Proteomes" id="UP001183607">
    <property type="component" value="Unassembled WGS sequence"/>
</dbReference>
<dbReference type="Gene3D" id="1.10.10.10">
    <property type="entry name" value="Winged helix-like DNA-binding domain superfamily/Winged helix DNA-binding domain"/>
    <property type="match status" value="1"/>
</dbReference>
<feature type="region of interest" description="Disordered" evidence="1">
    <location>
        <begin position="67"/>
        <end position="96"/>
    </location>
</feature>